<dbReference type="GO" id="GO:0047631">
    <property type="term" value="F:ADP-ribose diphosphatase activity"/>
    <property type="evidence" value="ECO:0007669"/>
    <property type="project" value="InterPro"/>
</dbReference>
<gene>
    <name evidence="3" type="ORF">EGW08_000674</name>
</gene>
<feature type="transmembrane region" description="Helical" evidence="2">
    <location>
        <begin position="37"/>
        <end position="55"/>
    </location>
</feature>
<protein>
    <submittedName>
        <fullName evidence="3">Uncharacterized protein</fullName>
    </submittedName>
</protein>
<sequence length="589" mass="68065">AAAAGKTCLRAPYYYYTQQHFCSCLQQRSESFIPKPTKLLVTLFTLFIIVEYRLMNPTKLSFTSVKIMLSFSLIYFFYQGMALLFPTSQALGPMFLNLTTMMKRDLFRWLRIWILTLISGAISIHAVLYPAYPLNLNAISKAFLRGFMGLFVTDVSDLSGAIPSNLGNHPVRADIAKKKLEKCPHTSVGGYFVVLLYLFETKLVYYVLIFAICSVTMANTYAKSVEIWKYQFFVLVQEYSQRFLLPAPFVIIHYPFYMIHVLYLIIRRLAQKSCECCKPQESETKEEEYNMWRNYMKTFGKREKLEKDRQNVTKSTEQRLSDLRRQQTTFRRVITNLNNRLIQLLNAQTSESLMMEQLKETVEALRVDKTNTDLPQSLHHRQCRLSPYPGTNIRRFAVFDKNVSWEEAYPSYDPPVYTKPIAEFDEAIRPFVDFDVFDLMRLRGEQERLDVMELAESEPVPEFKPEYNTVQEATTLTGETFTMDRTSWIRKDKQQISYIVDITGVPRNPMGRTGLRGRGNLWRWGPNHASAGVQARVQRGAGGDHPYWGDLHYGQDLVDPQGQAADQLHRGHHGSTQKPDGAHGSPRAR</sequence>
<dbReference type="AlphaFoldDB" id="A0A433UCP2"/>
<keyword evidence="4" id="KW-1185">Reference proteome</keyword>
<dbReference type="InterPro" id="IPR039989">
    <property type="entry name" value="NUDT9"/>
</dbReference>
<dbReference type="STRING" id="188477.A0A433UCP2"/>
<organism evidence="3 4">
    <name type="scientific">Elysia chlorotica</name>
    <name type="common">Eastern emerald elysia</name>
    <name type="synonym">Sea slug</name>
    <dbReference type="NCBI Taxonomy" id="188477"/>
    <lineage>
        <taxon>Eukaryota</taxon>
        <taxon>Metazoa</taxon>
        <taxon>Spiralia</taxon>
        <taxon>Lophotrochozoa</taxon>
        <taxon>Mollusca</taxon>
        <taxon>Gastropoda</taxon>
        <taxon>Heterobranchia</taxon>
        <taxon>Euthyneura</taxon>
        <taxon>Panpulmonata</taxon>
        <taxon>Sacoglossa</taxon>
        <taxon>Placobranchoidea</taxon>
        <taxon>Plakobranchidae</taxon>
        <taxon>Elysia</taxon>
    </lineage>
</organism>
<accession>A0A433UCP2</accession>
<evidence type="ECO:0000256" key="2">
    <source>
        <dbReference type="SAM" id="Phobius"/>
    </source>
</evidence>
<dbReference type="EMBL" id="RQTK01000009">
    <property type="protein sequence ID" value="RUS91559.1"/>
    <property type="molecule type" value="Genomic_DNA"/>
</dbReference>
<dbReference type="Proteomes" id="UP000271974">
    <property type="component" value="Unassembled WGS sequence"/>
</dbReference>
<dbReference type="OrthoDB" id="301415at2759"/>
<proteinExistence type="predicted"/>
<dbReference type="PANTHER" id="PTHR13030">
    <property type="entry name" value="NUDIX HYDROLASE"/>
    <property type="match status" value="1"/>
</dbReference>
<feature type="transmembrane region" description="Helical" evidence="2">
    <location>
        <begin position="106"/>
        <end position="128"/>
    </location>
</feature>
<feature type="transmembrane region" description="Helical" evidence="2">
    <location>
        <begin position="67"/>
        <end position="85"/>
    </location>
</feature>
<keyword evidence="2" id="KW-0812">Transmembrane</keyword>
<evidence type="ECO:0000313" key="4">
    <source>
        <dbReference type="Proteomes" id="UP000271974"/>
    </source>
</evidence>
<keyword evidence="2" id="KW-1133">Transmembrane helix</keyword>
<feature type="transmembrane region" description="Helical" evidence="2">
    <location>
        <begin position="243"/>
        <end position="266"/>
    </location>
</feature>
<feature type="non-terminal residue" evidence="3">
    <location>
        <position position="1"/>
    </location>
</feature>
<feature type="transmembrane region" description="Helical" evidence="2">
    <location>
        <begin position="203"/>
        <end position="222"/>
    </location>
</feature>
<keyword evidence="2" id="KW-0472">Membrane</keyword>
<comment type="caution">
    <text evidence="3">The sequence shown here is derived from an EMBL/GenBank/DDBJ whole genome shotgun (WGS) entry which is preliminary data.</text>
</comment>
<reference evidence="3 4" key="1">
    <citation type="submission" date="2019-01" db="EMBL/GenBank/DDBJ databases">
        <title>A draft genome assembly of the solar-powered sea slug Elysia chlorotica.</title>
        <authorList>
            <person name="Cai H."/>
            <person name="Li Q."/>
            <person name="Fang X."/>
            <person name="Li J."/>
            <person name="Curtis N.E."/>
            <person name="Altenburger A."/>
            <person name="Shibata T."/>
            <person name="Feng M."/>
            <person name="Maeda T."/>
            <person name="Schwartz J.A."/>
            <person name="Shigenobu S."/>
            <person name="Lundholm N."/>
            <person name="Nishiyama T."/>
            <person name="Yang H."/>
            <person name="Hasebe M."/>
            <person name="Li S."/>
            <person name="Pierce S.K."/>
            <person name="Wang J."/>
        </authorList>
    </citation>
    <scope>NUCLEOTIDE SEQUENCE [LARGE SCALE GENOMIC DNA]</scope>
    <source>
        <strain evidence="3">EC2010</strain>
        <tissue evidence="3">Whole organism of an adult</tissue>
    </source>
</reference>
<dbReference type="PANTHER" id="PTHR13030:SF13">
    <property type="entry name" value="NUDIX HYDROLASE DOMAIN-CONTAINING PROTEIN"/>
    <property type="match status" value="1"/>
</dbReference>
<dbReference type="InterPro" id="IPR015797">
    <property type="entry name" value="NUDIX_hydrolase-like_dom_sf"/>
</dbReference>
<evidence type="ECO:0000256" key="1">
    <source>
        <dbReference type="SAM" id="MobiDB-lite"/>
    </source>
</evidence>
<dbReference type="SUPFAM" id="SSF55811">
    <property type="entry name" value="Nudix"/>
    <property type="match status" value="1"/>
</dbReference>
<feature type="region of interest" description="Disordered" evidence="1">
    <location>
        <begin position="561"/>
        <end position="589"/>
    </location>
</feature>
<name>A0A433UCP2_ELYCH</name>
<dbReference type="Pfam" id="PF25969">
    <property type="entry name" value="NUDT9_N"/>
    <property type="match status" value="1"/>
</dbReference>
<evidence type="ECO:0000313" key="3">
    <source>
        <dbReference type="EMBL" id="RUS91559.1"/>
    </source>
</evidence>